<feature type="transmembrane region" description="Helical" evidence="1">
    <location>
        <begin position="12"/>
        <end position="39"/>
    </location>
</feature>
<reference evidence="2" key="1">
    <citation type="journal article" date="2014" name="Int. J. Syst. Evol. Microbiol.">
        <title>Complete genome sequence of Corynebacterium casei LMG S-19264T (=DSM 44701T), isolated from a smear-ripened cheese.</title>
        <authorList>
            <consortium name="US DOE Joint Genome Institute (JGI-PGF)"/>
            <person name="Walter F."/>
            <person name="Albersmeier A."/>
            <person name="Kalinowski J."/>
            <person name="Ruckert C."/>
        </authorList>
    </citation>
    <scope>NUCLEOTIDE SEQUENCE</scope>
    <source>
        <strain evidence="2">CGMCC 4.7306</strain>
    </source>
</reference>
<gene>
    <name evidence="2" type="ORF">GCM10011575_39960</name>
</gene>
<dbReference type="EMBL" id="BMMZ01000012">
    <property type="protein sequence ID" value="GGL77715.1"/>
    <property type="molecule type" value="Genomic_DNA"/>
</dbReference>
<sequence length="120" mass="13074">MTTGRRMMASLAMTALIVIPATLVSVFPLIFVWSGFQALGGKLGLWVGDPNSNDGEEVWAWPLGLIMLAVLLAVVGCVVRGVGTRVRLARWFWPLGLAILTAVWVATVAGRLPPFWQWRG</sequence>
<keyword evidence="1" id="KW-0472">Membrane</keyword>
<keyword evidence="1" id="KW-0812">Transmembrane</keyword>
<evidence type="ECO:0000256" key="1">
    <source>
        <dbReference type="SAM" id="Phobius"/>
    </source>
</evidence>
<dbReference type="RefSeq" id="WP_188897142.1">
    <property type="nucleotide sequence ID" value="NZ_BMMZ01000012.1"/>
</dbReference>
<reference evidence="2" key="2">
    <citation type="submission" date="2020-09" db="EMBL/GenBank/DDBJ databases">
        <authorList>
            <person name="Sun Q."/>
            <person name="Zhou Y."/>
        </authorList>
    </citation>
    <scope>NUCLEOTIDE SEQUENCE</scope>
    <source>
        <strain evidence="2">CGMCC 4.7306</strain>
    </source>
</reference>
<evidence type="ECO:0000313" key="2">
    <source>
        <dbReference type="EMBL" id="GGL77715.1"/>
    </source>
</evidence>
<comment type="caution">
    <text evidence="2">The sequence shown here is derived from an EMBL/GenBank/DDBJ whole genome shotgun (WGS) entry which is preliminary data.</text>
</comment>
<accession>A0A917SHJ1</accession>
<evidence type="ECO:0000313" key="3">
    <source>
        <dbReference type="Proteomes" id="UP000613840"/>
    </source>
</evidence>
<keyword evidence="3" id="KW-1185">Reference proteome</keyword>
<protein>
    <submittedName>
        <fullName evidence="2">Uncharacterized protein</fullName>
    </submittedName>
</protein>
<keyword evidence="1" id="KW-1133">Transmembrane helix</keyword>
<name>A0A917SHJ1_9ACTN</name>
<feature type="transmembrane region" description="Helical" evidence="1">
    <location>
        <begin position="91"/>
        <end position="112"/>
    </location>
</feature>
<dbReference type="AlphaFoldDB" id="A0A917SHJ1"/>
<organism evidence="2 3">
    <name type="scientific">Microlunatus endophyticus</name>
    <dbReference type="NCBI Taxonomy" id="1716077"/>
    <lineage>
        <taxon>Bacteria</taxon>
        <taxon>Bacillati</taxon>
        <taxon>Actinomycetota</taxon>
        <taxon>Actinomycetes</taxon>
        <taxon>Propionibacteriales</taxon>
        <taxon>Propionibacteriaceae</taxon>
        <taxon>Microlunatus</taxon>
    </lineage>
</organism>
<dbReference type="Proteomes" id="UP000613840">
    <property type="component" value="Unassembled WGS sequence"/>
</dbReference>
<feature type="transmembrane region" description="Helical" evidence="1">
    <location>
        <begin position="59"/>
        <end position="79"/>
    </location>
</feature>
<proteinExistence type="predicted"/>